<evidence type="ECO:0000313" key="2">
    <source>
        <dbReference type="Proteomes" id="UP000291084"/>
    </source>
</evidence>
<gene>
    <name evidence="1" type="primary">Vigan.04G336100</name>
    <name evidence="1" type="ORF">VIGAN_04336100</name>
</gene>
<keyword evidence="2" id="KW-1185">Reference proteome</keyword>
<organism evidence="1 2">
    <name type="scientific">Vigna angularis var. angularis</name>
    <dbReference type="NCBI Taxonomy" id="157739"/>
    <lineage>
        <taxon>Eukaryota</taxon>
        <taxon>Viridiplantae</taxon>
        <taxon>Streptophyta</taxon>
        <taxon>Embryophyta</taxon>
        <taxon>Tracheophyta</taxon>
        <taxon>Spermatophyta</taxon>
        <taxon>Magnoliopsida</taxon>
        <taxon>eudicotyledons</taxon>
        <taxon>Gunneridae</taxon>
        <taxon>Pentapetalae</taxon>
        <taxon>rosids</taxon>
        <taxon>fabids</taxon>
        <taxon>Fabales</taxon>
        <taxon>Fabaceae</taxon>
        <taxon>Papilionoideae</taxon>
        <taxon>50 kb inversion clade</taxon>
        <taxon>NPAAA clade</taxon>
        <taxon>indigoferoid/millettioid clade</taxon>
        <taxon>Phaseoleae</taxon>
        <taxon>Vigna</taxon>
    </lineage>
</organism>
<proteinExistence type="predicted"/>
<dbReference type="AlphaFoldDB" id="A0A0S3RZ32"/>
<accession>A0A0S3RZ32</accession>
<dbReference type="EMBL" id="AP015037">
    <property type="protein sequence ID" value="BAT85775.1"/>
    <property type="molecule type" value="Genomic_DNA"/>
</dbReference>
<protein>
    <submittedName>
        <fullName evidence="1">Uncharacterized protein</fullName>
    </submittedName>
</protein>
<name>A0A0S3RZ32_PHAAN</name>
<evidence type="ECO:0000313" key="1">
    <source>
        <dbReference type="EMBL" id="BAT85775.1"/>
    </source>
</evidence>
<reference evidence="1 2" key="1">
    <citation type="journal article" date="2015" name="Sci. Rep.">
        <title>The power of single molecule real-time sequencing technology in the de novo assembly of a eukaryotic genome.</title>
        <authorList>
            <person name="Sakai H."/>
            <person name="Naito K."/>
            <person name="Ogiso-Tanaka E."/>
            <person name="Takahashi Y."/>
            <person name="Iseki K."/>
            <person name="Muto C."/>
            <person name="Satou K."/>
            <person name="Teruya K."/>
            <person name="Shiroma A."/>
            <person name="Shimoji M."/>
            <person name="Hirano T."/>
            <person name="Itoh T."/>
            <person name="Kaga A."/>
            <person name="Tomooka N."/>
        </authorList>
    </citation>
    <scope>NUCLEOTIDE SEQUENCE [LARGE SCALE GENOMIC DNA]</scope>
    <source>
        <strain evidence="2">cv. Shumari</strain>
    </source>
</reference>
<sequence>MGYGNVTSGGGGAAATLCVWPAMPIHNYNPSVNPAVGFVHDCGRVGRERRRERIEERLTVLEKKLRVTLLLGTLAFF</sequence>
<dbReference type="Proteomes" id="UP000291084">
    <property type="component" value="Chromosome 4"/>
</dbReference>